<dbReference type="GeneID" id="94832091"/>
<dbReference type="InterPro" id="IPR005467">
    <property type="entry name" value="His_kinase_dom"/>
</dbReference>
<sequence>MLFFLLSSLYLRVTVNGFVPSVLRNDVSPLTVRVEEESHSLNHSDIYVIEHPFRFKYAKKDLPLCKFKEKIPKFRLFKKQNNKNNFYTNPIISVPRNLPGSFSILSTIRSFNISVAYYTDLNLTYIILPKDEGTPNHYREIPLNSSPFYFLKDLESEFFVFSKHKSFITRQICTPSYYIQRTFTSVIIFLIIFFICIGFLLVIPHFQKVHNIQLWIHDDKCHNYYGPSFSILDDYTIGKIQNHIKVVQKSKGMKSYNTAIKIHRSTTTIVYERLLVCQIVENLFITVLWNETLLNEDSLDFSFDIESENSGISEPVLTFSSYREYRPIKISFTTENNINCVIELPAAILATFQPFGQLVSLYHTLMDELLECLNGYTIFDNTFVNFSNKVNKLIGSNKNLIFKKNGRILYHYCAPGYQIHFNEISISHLVETCSKIQPNTFIHDFLKDGDDCFIAHLNDIFILFTFTPNKIDIYENSGCIISSLFLLVQHQFIDVNILKVIVERFYESIEETSKRFILIQFGIKSRYLLNVINSSIPNAVNVDEYILKIRESGHHTIDMIMKEAHDIVSKGGGILGKKNNTIDKGGILSYYTFVGNVDFDPFLNEYVATFFIENVTEKNAHEKLLLSYEKHLQQASDSLNIHKLIITDGKIKLADNKLFEEIGQPNESLFAAVIDSADLQLLPKIIKGNLVTIRLINGNGNPVYYSALSNGTIGMIFCINDLDEISRVRNNDDDGIQLAASSAQIIVWTVDMSKDTVHSLFMQPTIWDVLSTYPDTKFSSILDFIHNDDHFTFSDGYRRLMDGELDQWAGDVRLIRMNGSYEWHRFLFSVTSSRFIHCLACNIQKQKEMEAKLEDTHRLRDLLMSSGKLSLWQFDDDNTPIEAMSRFDPGISSLVKINWSFIENQVPLDYKEQFINAVNDTLDNDKSFEVDLPIQLDNFIWISLRGKKSPNSRQIFGVCIDVTDLWKTYTILEEEKKAAELANAQKTVFLSNMSHEIRTPMNGIFGMLDVLALQDLTSEQRLLVESLRSSSSQLMRLLDDTLNLAKIESGSIDIELSVFSITKLIEPICIASGSSARLRKLNFNVIIDKSFPSLLYGDPQLLMQVVNNLVSNALKFTTKGSVTLSFQWVESENKELCVVTVKDTGIGIPPERQQIIFERFQQADANVQRFYGGTGLGLALVSDICGVLGGSIRINSEPGSGSEFICEIPMESAMVIYSPPFCDQKSHVLMVSIEDQLLLHSIQEWMTLHRYTVQIFSDPEEIITTSRKPNTKIDAILVEGYKEYWTRIKHVVSRFTEKEDIPIVCSICDAGEPISFKYNLAKPLIMEHLLNFMNSVRYGKLVDKKIHEDQESKNMSQKNILIVEDNKANQFVMSKIMKNLGCSYQVAENGQEAIDKLDKDTFDLVFMDCQMPVLDGVESTKIIRSSKKVYSSIPIIALTASAIEGDEKKCLDAGMDNYLPKPVRIKQITDAINRYT</sequence>
<keyword evidence="1 3" id="KW-0597">Phosphoprotein</keyword>
<feature type="chain" id="PRO_5012678636" evidence="5">
    <location>
        <begin position="18"/>
        <end position="1476"/>
    </location>
</feature>
<dbReference type="SUPFAM" id="SSF52172">
    <property type="entry name" value="CheY-like"/>
    <property type="match status" value="1"/>
</dbReference>
<dbReference type="InterPro" id="IPR001789">
    <property type="entry name" value="Sig_transdc_resp-reg_receiver"/>
</dbReference>
<dbReference type="CDD" id="cd00082">
    <property type="entry name" value="HisKA"/>
    <property type="match status" value="1"/>
</dbReference>
<dbReference type="Pfam" id="PF02518">
    <property type="entry name" value="HATPase_c"/>
    <property type="match status" value="1"/>
</dbReference>
<evidence type="ECO:0000259" key="6">
    <source>
        <dbReference type="PROSITE" id="PS50109"/>
    </source>
</evidence>
<dbReference type="VEuPathDB" id="TrichDB:TRFO_13682"/>
<dbReference type="Proteomes" id="UP000179807">
    <property type="component" value="Unassembled WGS sequence"/>
</dbReference>
<dbReference type="SMART" id="SM00387">
    <property type="entry name" value="HATPase_c"/>
    <property type="match status" value="1"/>
</dbReference>
<dbReference type="OrthoDB" id="10266508at2759"/>
<evidence type="ECO:0000259" key="7">
    <source>
        <dbReference type="PROSITE" id="PS50110"/>
    </source>
</evidence>
<evidence type="ECO:0000256" key="2">
    <source>
        <dbReference type="ARBA" id="ARBA00023012"/>
    </source>
</evidence>
<feature type="modified residue" description="4-aspartylphosphate" evidence="3">
    <location>
        <position position="1408"/>
    </location>
</feature>
<gene>
    <name evidence="8" type="ORF">TRFO_13682</name>
</gene>
<dbReference type="InterPro" id="IPR003661">
    <property type="entry name" value="HisK_dim/P_dom"/>
</dbReference>
<keyword evidence="5" id="KW-0732">Signal</keyword>
<keyword evidence="4" id="KW-1133">Transmembrane helix</keyword>
<dbReference type="PROSITE" id="PS50110">
    <property type="entry name" value="RESPONSE_REGULATORY"/>
    <property type="match status" value="1"/>
</dbReference>
<dbReference type="EMBL" id="MLAK01000176">
    <property type="protein sequence ID" value="OHT15856.1"/>
    <property type="molecule type" value="Genomic_DNA"/>
</dbReference>
<dbReference type="InterPro" id="IPR004358">
    <property type="entry name" value="Sig_transdc_His_kin-like_C"/>
</dbReference>
<dbReference type="SMART" id="SM00448">
    <property type="entry name" value="REC"/>
    <property type="match status" value="1"/>
</dbReference>
<dbReference type="FunFam" id="3.30.565.10:FF:000010">
    <property type="entry name" value="Sensor histidine kinase RcsC"/>
    <property type="match status" value="1"/>
</dbReference>
<evidence type="ECO:0000256" key="4">
    <source>
        <dbReference type="SAM" id="Phobius"/>
    </source>
</evidence>
<feature type="domain" description="Histidine kinase" evidence="6">
    <location>
        <begin position="992"/>
        <end position="1212"/>
    </location>
</feature>
<dbReference type="Gene3D" id="3.30.565.10">
    <property type="entry name" value="Histidine kinase-like ATPase, C-terminal domain"/>
    <property type="match status" value="1"/>
</dbReference>
<organism evidence="8 9">
    <name type="scientific">Tritrichomonas foetus</name>
    <dbReference type="NCBI Taxonomy" id="1144522"/>
    <lineage>
        <taxon>Eukaryota</taxon>
        <taxon>Metamonada</taxon>
        <taxon>Parabasalia</taxon>
        <taxon>Tritrichomonadida</taxon>
        <taxon>Tritrichomonadidae</taxon>
        <taxon>Tritrichomonas</taxon>
    </lineage>
</organism>
<dbReference type="PANTHER" id="PTHR45339">
    <property type="entry name" value="HYBRID SIGNAL TRANSDUCTION HISTIDINE KINASE J"/>
    <property type="match status" value="1"/>
</dbReference>
<reference evidence="8" key="1">
    <citation type="submission" date="2016-10" db="EMBL/GenBank/DDBJ databases">
        <authorList>
            <person name="Benchimol M."/>
            <person name="Almeida L.G."/>
            <person name="Vasconcelos A.T."/>
            <person name="Perreira-Neves A."/>
            <person name="Rosa I.A."/>
            <person name="Tasca T."/>
            <person name="Bogo M.R."/>
            <person name="de Souza W."/>
        </authorList>
    </citation>
    <scope>NUCLEOTIDE SEQUENCE [LARGE SCALE GENOMIC DNA]</scope>
    <source>
        <strain evidence="8">K</strain>
    </source>
</reference>
<keyword evidence="4" id="KW-0812">Transmembrane</keyword>
<dbReference type="InterPro" id="IPR011006">
    <property type="entry name" value="CheY-like_superfamily"/>
</dbReference>
<dbReference type="Pfam" id="PF00512">
    <property type="entry name" value="HisKA"/>
    <property type="match status" value="1"/>
</dbReference>
<dbReference type="InterPro" id="IPR036890">
    <property type="entry name" value="HATPase_C_sf"/>
</dbReference>
<proteinExistence type="predicted"/>
<comment type="caution">
    <text evidence="8">The sequence shown here is derived from an EMBL/GenBank/DDBJ whole genome shotgun (WGS) entry which is preliminary data.</text>
</comment>
<dbReference type="GO" id="GO:0000155">
    <property type="term" value="F:phosphorelay sensor kinase activity"/>
    <property type="evidence" value="ECO:0007669"/>
    <property type="project" value="InterPro"/>
</dbReference>
<keyword evidence="2" id="KW-0902">Two-component regulatory system</keyword>
<dbReference type="CDD" id="cd16922">
    <property type="entry name" value="HATPase_EvgS-ArcB-TorS-like"/>
    <property type="match status" value="1"/>
</dbReference>
<accession>A0A1J4KY98</accession>
<dbReference type="SMART" id="SM00388">
    <property type="entry name" value="HisKA"/>
    <property type="match status" value="1"/>
</dbReference>
<feature type="domain" description="Response regulatory" evidence="7">
    <location>
        <begin position="1359"/>
        <end position="1476"/>
    </location>
</feature>
<dbReference type="InterPro" id="IPR003594">
    <property type="entry name" value="HATPase_dom"/>
</dbReference>
<dbReference type="Gene3D" id="1.10.287.130">
    <property type="match status" value="1"/>
</dbReference>
<dbReference type="SUPFAM" id="SSF55874">
    <property type="entry name" value="ATPase domain of HSP90 chaperone/DNA topoisomerase II/histidine kinase"/>
    <property type="match status" value="1"/>
</dbReference>
<protein>
    <submittedName>
        <fullName evidence="8">ATPase</fullName>
    </submittedName>
</protein>
<evidence type="ECO:0000256" key="1">
    <source>
        <dbReference type="ARBA" id="ARBA00022553"/>
    </source>
</evidence>
<dbReference type="PANTHER" id="PTHR45339:SF1">
    <property type="entry name" value="HYBRID SIGNAL TRANSDUCTION HISTIDINE KINASE J"/>
    <property type="match status" value="1"/>
</dbReference>
<dbReference type="CDD" id="cd17546">
    <property type="entry name" value="REC_hyHK_CKI1_RcsC-like"/>
    <property type="match status" value="1"/>
</dbReference>
<dbReference type="SUPFAM" id="SSF47384">
    <property type="entry name" value="Homodimeric domain of signal transducing histidine kinase"/>
    <property type="match status" value="1"/>
</dbReference>
<dbReference type="PROSITE" id="PS50109">
    <property type="entry name" value="HIS_KIN"/>
    <property type="match status" value="1"/>
</dbReference>
<dbReference type="Gene3D" id="3.40.50.2300">
    <property type="match status" value="1"/>
</dbReference>
<evidence type="ECO:0000313" key="8">
    <source>
        <dbReference type="EMBL" id="OHT15856.1"/>
    </source>
</evidence>
<feature type="signal peptide" evidence="5">
    <location>
        <begin position="1"/>
        <end position="17"/>
    </location>
</feature>
<evidence type="ECO:0000256" key="5">
    <source>
        <dbReference type="SAM" id="SignalP"/>
    </source>
</evidence>
<dbReference type="PRINTS" id="PR00344">
    <property type="entry name" value="BCTRLSENSOR"/>
</dbReference>
<dbReference type="Gene3D" id="3.30.450.20">
    <property type="entry name" value="PAS domain"/>
    <property type="match status" value="1"/>
</dbReference>
<feature type="transmembrane region" description="Helical" evidence="4">
    <location>
        <begin position="183"/>
        <end position="203"/>
    </location>
</feature>
<evidence type="ECO:0000256" key="3">
    <source>
        <dbReference type="PROSITE-ProRule" id="PRU00169"/>
    </source>
</evidence>
<dbReference type="InterPro" id="IPR036097">
    <property type="entry name" value="HisK_dim/P_sf"/>
</dbReference>
<dbReference type="Pfam" id="PF00072">
    <property type="entry name" value="Response_reg"/>
    <property type="match status" value="1"/>
</dbReference>
<evidence type="ECO:0000313" key="9">
    <source>
        <dbReference type="Proteomes" id="UP000179807"/>
    </source>
</evidence>
<dbReference type="RefSeq" id="XP_068368992.1">
    <property type="nucleotide sequence ID" value="XM_068497387.1"/>
</dbReference>
<keyword evidence="9" id="KW-1185">Reference proteome</keyword>
<name>A0A1J4KY98_9EUKA</name>
<keyword evidence="4" id="KW-0472">Membrane</keyword>